<dbReference type="PANTHER" id="PTHR30570:SF1">
    <property type="entry name" value="PHOSPHATE-BINDING PROTEIN PSTS"/>
    <property type="match status" value="1"/>
</dbReference>
<evidence type="ECO:0000259" key="2">
    <source>
        <dbReference type="Pfam" id="PF12849"/>
    </source>
</evidence>
<dbReference type="AlphaFoldDB" id="A0A1Y1CES9"/>
<reference evidence="4" key="2">
    <citation type="journal article" date="2020" name="Antonie Van Leeuwenhoek">
        <title>Labilibaculum antarcticum sp. nov., a novel facultative anaerobic, psychrotorelant bacterium isolated from marine sediment of Antarctica.</title>
        <authorList>
            <person name="Watanabe M."/>
            <person name="Kojima H."/>
            <person name="Fukui M."/>
        </authorList>
    </citation>
    <scope>NUCLEOTIDE SEQUENCE [LARGE SCALE GENOMIC DNA]</scope>
    <source>
        <strain evidence="4">SPP2</strain>
    </source>
</reference>
<keyword evidence="4" id="KW-1185">Reference proteome</keyword>
<reference evidence="3 4" key="1">
    <citation type="journal article" date="2018" name="Mar. Genomics">
        <title>Complete genome sequence of Marinifilaceae bacterium strain SPP2, isolated from the Antarctic marine sediment.</title>
        <authorList>
            <person name="Watanabe M."/>
            <person name="Kojima H."/>
            <person name="Fukui M."/>
        </authorList>
    </citation>
    <scope>NUCLEOTIDE SEQUENCE [LARGE SCALE GENOMIC DNA]</scope>
    <source>
        <strain evidence="3 4">SPP2</strain>
    </source>
</reference>
<proteinExistence type="predicted"/>
<organism evidence="3 4">
    <name type="scientific">Labilibaculum antarcticum</name>
    <dbReference type="NCBI Taxonomy" id="1717717"/>
    <lineage>
        <taxon>Bacteria</taxon>
        <taxon>Pseudomonadati</taxon>
        <taxon>Bacteroidota</taxon>
        <taxon>Bacteroidia</taxon>
        <taxon>Marinilabiliales</taxon>
        <taxon>Marinifilaceae</taxon>
        <taxon>Labilibaculum</taxon>
    </lineage>
</organism>
<keyword evidence="1" id="KW-0732">Signal</keyword>
<dbReference type="PROSITE" id="PS51257">
    <property type="entry name" value="PROKAR_LIPOPROTEIN"/>
    <property type="match status" value="1"/>
</dbReference>
<dbReference type="Gene3D" id="3.40.190.10">
    <property type="entry name" value="Periplasmic binding protein-like II"/>
    <property type="match status" value="2"/>
</dbReference>
<protein>
    <submittedName>
        <fullName evidence="3">Phosphate ABC transporter substrate-binding protein</fullName>
    </submittedName>
</protein>
<gene>
    <name evidence="3" type="ORF">ALGA_0476</name>
</gene>
<dbReference type="OrthoDB" id="1082996at2"/>
<dbReference type="EMBL" id="AP018042">
    <property type="protein sequence ID" value="BAX78869.1"/>
    <property type="molecule type" value="Genomic_DNA"/>
</dbReference>
<evidence type="ECO:0000313" key="3">
    <source>
        <dbReference type="EMBL" id="BAX78869.1"/>
    </source>
</evidence>
<dbReference type="PANTHER" id="PTHR30570">
    <property type="entry name" value="PERIPLASMIC PHOSPHATE BINDING COMPONENT OF PHOSPHATE ABC TRANSPORTER"/>
    <property type="match status" value="1"/>
</dbReference>
<feature type="domain" description="PBP" evidence="2">
    <location>
        <begin position="33"/>
        <end position="212"/>
    </location>
</feature>
<dbReference type="InterPro" id="IPR024370">
    <property type="entry name" value="PBP_domain"/>
</dbReference>
<dbReference type="InterPro" id="IPR050811">
    <property type="entry name" value="Phosphate_ABC_transporter"/>
</dbReference>
<evidence type="ECO:0000256" key="1">
    <source>
        <dbReference type="ARBA" id="ARBA00022729"/>
    </source>
</evidence>
<dbReference type="SUPFAM" id="SSF53850">
    <property type="entry name" value="Periplasmic binding protein-like II"/>
    <property type="match status" value="1"/>
</dbReference>
<evidence type="ECO:0000313" key="4">
    <source>
        <dbReference type="Proteomes" id="UP000218267"/>
    </source>
</evidence>
<dbReference type="RefSeq" id="WP_096427784.1">
    <property type="nucleotide sequence ID" value="NZ_AP018042.1"/>
</dbReference>
<accession>A0A1Y1CES9</accession>
<dbReference type="KEGG" id="mbas:ALGA_0476"/>
<dbReference type="Pfam" id="PF12849">
    <property type="entry name" value="PBP_like_2"/>
    <property type="match status" value="1"/>
</dbReference>
<dbReference type="Proteomes" id="UP000218267">
    <property type="component" value="Chromosome"/>
</dbReference>
<sequence>MKAIRCVFIFIIFLTIGCVNKTPQQQQEKESLPTHKGEINIKGAYALMPLVQRWITEYQKIHPLVLFNLSPVGSGEVLSEIYSDKTDLLMISSELPDKLESAVWILPVAKLSVVMIVNKKNPYWSQILEAGIKKDDMSKLFTGEITSWGNLFGEPGKQPVSVYFRSDQAGATDILSKFLWLDDQKMSGTGILGENQLIEAIKGDSLAIGYCNFIYSFDPESKEFRDDIGIIPLDLNQNGSLDMKENFYENFTELQRAMWLGKYPCILNRPLQFVASQKPSTKELYDFLKWTIIDGQKIVPEMGYMELRSSEIQRCLSYIEN</sequence>
<name>A0A1Y1CES9_9BACT</name>